<accession>A0A0P6XN76</accession>
<dbReference type="InterPro" id="IPR016181">
    <property type="entry name" value="Acyl_CoA_acyltransferase"/>
</dbReference>
<dbReference type="EMBL" id="LGCK01000006">
    <property type="protein sequence ID" value="KPL73455.1"/>
    <property type="molecule type" value="Genomic_DNA"/>
</dbReference>
<dbReference type="RefSeq" id="WP_062421905.1">
    <property type="nucleotide sequence ID" value="NZ_BBYA01000009.1"/>
</dbReference>
<comment type="caution">
    <text evidence="2">The sequence shown here is derived from an EMBL/GenBank/DDBJ whole genome shotgun (WGS) entry which is preliminary data.</text>
</comment>
<evidence type="ECO:0000259" key="1">
    <source>
        <dbReference type="PROSITE" id="PS51186"/>
    </source>
</evidence>
<dbReference type="GO" id="GO:0016747">
    <property type="term" value="F:acyltransferase activity, transferring groups other than amino-acyl groups"/>
    <property type="evidence" value="ECO:0007669"/>
    <property type="project" value="InterPro"/>
</dbReference>
<dbReference type="PANTHER" id="PTHR43451:SF1">
    <property type="entry name" value="ACETYLTRANSFERASE"/>
    <property type="match status" value="1"/>
</dbReference>
<dbReference type="Gene3D" id="3.40.630.30">
    <property type="match status" value="1"/>
</dbReference>
<dbReference type="InterPro" id="IPR052564">
    <property type="entry name" value="N-acetyltrans/Recomb-assoc"/>
</dbReference>
<sequence>MNITPLTKEDLKPALDLIMDVFMEFEAPEYSEEGINEFKTFNRYEDVVSKFEKGELCFWGCRIDDRLAGVIAVRDISHICLLFVRKEYHRRGIARALFNQVLGSCQSRGDVSKITVNSSPYAVNAYHRLGFVDTNTEQTVNGIRFTPMEYHL</sequence>
<evidence type="ECO:0000313" key="2">
    <source>
        <dbReference type="EMBL" id="KPL73455.1"/>
    </source>
</evidence>
<gene>
    <name evidence="2" type="ORF">ADM99_04480</name>
</gene>
<feature type="domain" description="N-acetyltransferase" evidence="1">
    <location>
        <begin position="1"/>
        <end position="152"/>
    </location>
</feature>
<keyword evidence="3" id="KW-1185">Reference proteome</keyword>
<reference evidence="2 3" key="1">
    <citation type="submission" date="2015-07" db="EMBL/GenBank/DDBJ databases">
        <title>Genome sequence of Leptolinea tardivitalis DSM 16556.</title>
        <authorList>
            <person name="Hemp J."/>
            <person name="Ward L.M."/>
            <person name="Pace L.A."/>
            <person name="Fischer W.W."/>
        </authorList>
    </citation>
    <scope>NUCLEOTIDE SEQUENCE [LARGE SCALE GENOMIC DNA]</scope>
    <source>
        <strain evidence="2 3">YMTK-2</strain>
    </source>
</reference>
<dbReference type="OrthoDB" id="159497at2"/>
<dbReference type="STRING" id="229920.ADM99_04480"/>
<proteinExistence type="predicted"/>
<dbReference type="PANTHER" id="PTHR43451">
    <property type="entry name" value="ACETYLTRANSFERASE (GNAT) FAMILY PROTEIN"/>
    <property type="match status" value="1"/>
</dbReference>
<keyword evidence="2" id="KW-0808">Transferase</keyword>
<dbReference type="InterPro" id="IPR000182">
    <property type="entry name" value="GNAT_dom"/>
</dbReference>
<dbReference type="PATRIC" id="fig|229920.5.peg.2557"/>
<dbReference type="CDD" id="cd04301">
    <property type="entry name" value="NAT_SF"/>
    <property type="match status" value="1"/>
</dbReference>
<dbReference type="PROSITE" id="PS51186">
    <property type="entry name" value="GNAT"/>
    <property type="match status" value="1"/>
</dbReference>
<protein>
    <submittedName>
        <fullName evidence="2">GCN5 family acetyltransferase</fullName>
    </submittedName>
</protein>
<dbReference type="Pfam" id="PF13673">
    <property type="entry name" value="Acetyltransf_10"/>
    <property type="match status" value="1"/>
</dbReference>
<dbReference type="Proteomes" id="UP000050430">
    <property type="component" value="Unassembled WGS sequence"/>
</dbReference>
<name>A0A0P6XN76_9CHLR</name>
<dbReference type="SUPFAM" id="SSF55729">
    <property type="entry name" value="Acyl-CoA N-acyltransferases (Nat)"/>
    <property type="match status" value="1"/>
</dbReference>
<evidence type="ECO:0000313" key="3">
    <source>
        <dbReference type="Proteomes" id="UP000050430"/>
    </source>
</evidence>
<organism evidence="2 3">
    <name type="scientific">Leptolinea tardivitalis</name>
    <dbReference type="NCBI Taxonomy" id="229920"/>
    <lineage>
        <taxon>Bacteria</taxon>
        <taxon>Bacillati</taxon>
        <taxon>Chloroflexota</taxon>
        <taxon>Anaerolineae</taxon>
        <taxon>Anaerolineales</taxon>
        <taxon>Anaerolineaceae</taxon>
        <taxon>Leptolinea</taxon>
    </lineage>
</organism>
<dbReference type="AlphaFoldDB" id="A0A0P6XN76"/>